<evidence type="ECO:0000256" key="10">
    <source>
        <dbReference type="ARBA" id="ARBA00023136"/>
    </source>
</evidence>
<dbReference type="Gene3D" id="1.20.1730.10">
    <property type="entry name" value="Sodium/glucose cotransporter"/>
    <property type="match status" value="1"/>
</dbReference>
<dbReference type="PROSITE" id="PS50283">
    <property type="entry name" value="NA_SOLUT_SYMP_3"/>
    <property type="match status" value="1"/>
</dbReference>
<dbReference type="InterPro" id="IPR050277">
    <property type="entry name" value="Sodium:Solute_Symporter"/>
</dbReference>
<keyword evidence="8" id="KW-0915">Sodium</keyword>
<feature type="transmembrane region" description="Helical" evidence="14">
    <location>
        <begin position="324"/>
        <end position="352"/>
    </location>
</feature>
<dbReference type="OrthoDB" id="9810181at2"/>
<feature type="transmembrane region" description="Helical" evidence="14">
    <location>
        <begin position="152"/>
        <end position="172"/>
    </location>
</feature>
<dbReference type="PANTHER" id="PTHR48086:SF3">
    <property type="entry name" value="SODIUM_PROLINE SYMPORTER"/>
    <property type="match status" value="1"/>
</dbReference>
<keyword evidence="5 14" id="KW-0812">Transmembrane</keyword>
<evidence type="ECO:0000256" key="3">
    <source>
        <dbReference type="ARBA" id="ARBA00022448"/>
    </source>
</evidence>
<dbReference type="InterPro" id="IPR038377">
    <property type="entry name" value="Na/Glc_symporter_sf"/>
</dbReference>
<keyword evidence="7 14" id="KW-1133">Transmembrane helix</keyword>
<organism evidence="15 16">
    <name type="scientific">Clostridium thermosuccinogenes</name>
    <dbReference type="NCBI Taxonomy" id="84032"/>
    <lineage>
        <taxon>Bacteria</taxon>
        <taxon>Bacillati</taxon>
        <taxon>Bacillota</taxon>
        <taxon>Clostridia</taxon>
        <taxon>Eubacteriales</taxon>
        <taxon>Clostridiaceae</taxon>
        <taxon>Clostridium</taxon>
    </lineage>
</organism>
<comment type="similarity">
    <text evidence="2 13">Belongs to the sodium:solute symporter (SSF) (TC 2.A.21) family.</text>
</comment>
<evidence type="ECO:0000256" key="9">
    <source>
        <dbReference type="ARBA" id="ARBA00023065"/>
    </source>
</evidence>
<keyword evidence="16" id="KW-1185">Reference proteome</keyword>
<keyword evidence="11" id="KW-0739">Sodium transport</keyword>
<feature type="transmembrane region" description="Helical" evidence="14">
    <location>
        <begin position="272"/>
        <end position="296"/>
    </location>
</feature>
<dbReference type="AlphaFoldDB" id="A0A2K2F8K0"/>
<evidence type="ECO:0000256" key="11">
    <source>
        <dbReference type="ARBA" id="ARBA00023201"/>
    </source>
</evidence>
<comment type="catalytic activity">
    <reaction evidence="12">
        <text>L-proline(in) + Na(+)(in) = L-proline(out) + Na(+)(out)</text>
        <dbReference type="Rhea" id="RHEA:28967"/>
        <dbReference type="ChEBI" id="CHEBI:29101"/>
        <dbReference type="ChEBI" id="CHEBI:60039"/>
    </reaction>
</comment>
<feature type="transmembrane region" description="Helical" evidence="14">
    <location>
        <begin position="122"/>
        <end position="140"/>
    </location>
</feature>
<evidence type="ECO:0000256" key="7">
    <source>
        <dbReference type="ARBA" id="ARBA00022989"/>
    </source>
</evidence>
<dbReference type="Proteomes" id="UP000236151">
    <property type="component" value="Unassembled WGS sequence"/>
</dbReference>
<gene>
    <name evidence="15" type="ORF">CDQ84_16275</name>
</gene>
<protein>
    <submittedName>
        <fullName evidence="15">Sodium:solute symporter</fullName>
    </submittedName>
</protein>
<name>A0A2K2F8K0_9CLOT</name>
<evidence type="ECO:0000256" key="4">
    <source>
        <dbReference type="ARBA" id="ARBA00022475"/>
    </source>
</evidence>
<dbReference type="PANTHER" id="PTHR48086">
    <property type="entry name" value="SODIUM/PROLINE SYMPORTER-RELATED"/>
    <property type="match status" value="1"/>
</dbReference>
<feature type="transmembrane region" description="Helical" evidence="14">
    <location>
        <begin position="6"/>
        <end position="21"/>
    </location>
</feature>
<keyword evidence="10 14" id="KW-0472">Membrane</keyword>
<dbReference type="KEGG" id="cthd:CDO33_07360"/>
<dbReference type="RefSeq" id="WP_103082798.1">
    <property type="nucleotide sequence ID" value="NZ_CP021850.1"/>
</dbReference>
<evidence type="ECO:0000256" key="8">
    <source>
        <dbReference type="ARBA" id="ARBA00023053"/>
    </source>
</evidence>
<evidence type="ECO:0000256" key="5">
    <source>
        <dbReference type="ARBA" id="ARBA00022692"/>
    </source>
</evidence>
<dbReference type="GO" id="GO:0006814">
    <property type="term" value="P:sodium ion transport"/>
    <property type="evidence" value="ECO:0007669"/>
    <property type="project" value="UniProtKB-KW"/>
</dbReference>
<feature type="transmembrane region" description="Helical" evidence="14">
    <location>
        <begin position="452"/>
        <end position="475"/>
    </location>
</feature>
<dbReference type="GO" id="GO:0005886">
    <property type="term" value="C:plasma membrane"/>
    <property type="evidence" value="ECO:0007669"/>
    <property type="project" value="UniProtKB-SubCell"/>
</dbReference>
<comment type="subcellular location">
    <subcellularLocation>
        <location evidence="1">Cell membrane</location>
        <topology evidence="1">Multi-pass membrane protein</topology>
    </subcellularLocation>
</comment>
<feature type="transmembrane region" description="Helical" evidence="14">
    <location>
        <begin position="184"/>
        <end position="206"/>
    </location>
</feature>
<feature type="transmembrane region" description="Helical" evidence="14">
    <location>
        <begin position="372"/>
        <end position="395"/>
    </location>
</feature>
<feature type="transmembrane region" description="Helical" evidence="14">
    <location>
        <begin position="401"/>
        <end position="419"/>
    </location>
</feature>
<keyword evidence="6" id="KW-0769">Symport</keyword>
<feature type="transmembrane region" description="Helical" evidence="14">
    <location>
        <begin position="41"/>
        <end position="62"/>
    </location>
</feature>
<evidence type="ECO:0000313" key="16">
    <source>
        <dbReference type="Proteomes" id="UP000236151"/>
    </source>
</evidence>
<evidence type="ECO:0000256" key="12">
    <source>
        <dbReference type="ARBA" id="ARBA00033708"/>
    </source>
</evidence>
<keyword evidence="9" id="KW-0406">Ion transport</keyword>
<reference evidence="15 16" key="1">
    <citation type="submission" date="2017-06" db="EMBL/GenBank/DDBJ databases">
        <title>Investigating the central metabolism of Clostridium thermosuccinogenes.</title>
        <authorList>
            <person name="Koendjbiharie J.G."/>
            <person name="van Kranenburg R."/>
        </authorList>
    </citation>
    <scope>NUCLEOTIDE SEQUENCE [LARGE SCALE GENOMIC DNA]</scope>
    <source>
        <strain evidence="15 16">DSM 5806</strain>
    </source>
</reference>
<comment type="caution">
    <text evidence="15">The sequence shown here is derived from an EMBL/GenBank/DDBJ whole genome shotgun (WGS) entry which is preliminary data.</text>
</comment>
<dbReference type="Pfam" id="PF00474">
    <property type="entry name" value="SSF"/>
    <property type="match status" value="1"/>
</dbReference>
<evidence type="ECO:0000256" key="2">
    <source>
        <dbReference type="ARBA" id="ARBA00006434"/>
    </source>
</evidence>
<evidence type="ECO:0000256" key="1">
    <source>
        <dbReference type="ARBA" id="ARBA00004651"/>
    </source>
</evidence>
<proteinExistence type="inferred from homology"/>
<accession>A0A2K2F8K0</accession>
<keyword evidence="3" id="KW-0813">Transport</keyword>
<dbReference type="InterPro" id="IPR001734">
    <property type="entry name" value="Na/solute_symporter"/>
</dbReference>
<sequence>MLKYAFLLLFVALMVGVGLYSKKKVTTVQDFFLGGRQMGPWISAFAYGTTYFSAVIFIGYAGKSGWSFGISATWIGIGNALLGSLLAWLVLAKRTRKMTHELNASTMPEFFEKRYGSKAMKIATALIIFVFLVPYSASVYQGLSYLFEKVFGIPFIYCMLSIAVLTGVYLLLGGYVATAINDFVQGIIMLIGLALMLFFVVSHPMVGGLGEGIRKLSEIPGDGENLVKIFSGQPLDLLSLIILTSMGTWGLPQMVHKFYAIKNDDAIKKATIVSTVFAVIIAGGAYFAGAFGRLFLDNTVPLYNGKPNYDMIMPNMLDIALPDALMGIIIILVLSASMSTLSSLVLVSSSAISLDLVQGVLFPKMKKEKVMLLMRVLCVVFIAFSFIVAITPNAILTLMSFSWGTVAGAFLAPFLYGLYWKGTTKAGAWAGFIAGFACSIGSTIYFGMNAALAPKIGAVSMIVSLIAVPVVSFVTSKLPQRHVDKVFDTIRSSTEAAS</sequence>
<feature type="transmembrane region" description="Helical" evidence="14">
    <location>
        <begin position="426"/>
        <end position="446"/>
    </location>
</feature>
<dbReference type="NCBIfam" id="TIGR00813">
    <property type="entry name" value="sss"/>
    <property type="match status" value="1"/>
</dbReference>
<dbReference type="GO" id="GO:0015293">
    <property type="term" value="F:symporter activity"/>
    <property type="evidence" value="ECO:0007669"/>
    <property type="project" value="UniProtKB-KW"/>
</dbReference>
<keyword evidence="4" id="KW-1003">Cell membrane</keyword>
<evidence type="ECO:0000256" key="13">
    <source>
        <dbReference type="RuleBase" id="RU362091"/>
    </source>
</evidence>
<evidence type="ECO:0000313" key="15">
    <source>
        <dbReference type="EMBL" id="PNT95834.1"/>
    </source>
</evidence>
<dbReference type="EMBL" id="NIOJ01000058">
    <property type="protein sequence ID" value="PNT95834.1"/>
    <property type="molecule type" value="Genomic_DNA"/>
</dbReference>
<feature type="transmembrane region" description="Helical" evidence="14">
    <location>
        <begin position="68"/>
        <end position="91"/>
    </location>
</feature>
<evidence type="ECO:0000256" key="14">
    <source>
        <dbReference type="SAM" id="Phobius"/>
    </source>
</evidence>
<evidence type="ECO:0000256" key="6">
    <source>
        <dbReference type="ARBA" id="ARBA00022847"/>
    </source>
</evidence>
<feature type="transmembrane region" description="Helical" evidence="14">
    <location>
        <begin position="226"/>
        <end position="251"/>
    </location>
</feature>